<proteinExistence type="predicted"/>
<evidence type="ECO:0000313" key="12">
    <source>
        <dbReference type="Proteomes" id="UP001306668"/>
    </source>
</evidence>
<dbReference type="GO" id="GO:0004527">
    <property type="term" value="F:exonuclease activity"/>
    <property type="evidence" value="ECO:0007669"/>
    <property type="project" value="UniProtKB-KW"/>
</dbReference>
<evidence type="ECO:0000256" key="3">
    <source>
        <dbReference type="ARBA" id="ARBA00022806"/>
    </source>
</evidence>
<evidence type="ECO:0000256" key="1">
    <source>
        <dbReference type="ARBA" id="ARBA00022741"/>
    </source>
</evidence>
<keyword evidence="4 9" id="KW-0067">ATP-binding</keyword>
<evidence type="ECO:0000256" key="2">
    <source>
        <dbReference type="ARBA" id="ARBA00022801"/>
    </source>
</evidence>
<keyword evidence="1 9" id="KW-0547">Nucleotide-binding</keyword>
<accession>A0ABQ6QCS2</accession>
<keyword evidence="3 9" id="KW-0347">Helicase</keyword>
<evidence type="ECO:0000256" key="6">
    <source>
        <dbReference type="ARBA" id="ARBA00034617"/>
    </source>
</evidence>
<dbReference type="Gene3D" id="3.40.50.300">
    <property type="entry name" value="P-loop containing nucleotide triphosphate hydrolases"/>
    <property type="match status" value="2"/>
</dbReference>
<feature type="binding site" evidence="9">
    <location>
        <begin position="29"/>
        <end position="36"/>
    </location>
    <ligand>
        <name>ATP</name>
        <dbReference type="ChEBI" id="CHEBI:30616"/>
    </ligand>
</feature>
<dbReference type="Proteomes" id="UP001306668">
    <property type="component" value="Unassembled WGS sequence"/>
</dbReference>
<dbReference type="RefSeq" id="WP_159359709.1">
    <property type="nucleotide sequence ID" value="NZ_BTRJ01000020.1"/>
</dbReference>
<evidence type="ECO:0000313" key="11">
    <source>
        <dbReference type="EMBL" id="GMR27994.1"/>
    </source>
</evidence>
<keyword evidence="11" id="KW-0269">Exonuclease</keyword>
<dbReference type="SUPFAM" id="SSF52540">
    <property type="entry name" value="P-loop containing nucleoside triphosphate hydrolases"/>
    <property type="match status" value="1"/>
</dbReference>
<keyword evidence="2 9" id="KW-0378">Hydrolase</keyword>
<organism evidence="11 12">
    <name type="scientific">Stenotrophomonas sepilia</name>
    <dbReference type="NCBI Taxonomy" id="2860290"/>
    <lineage>
        <taxon>Bacteria</taxon>
        <taxon>Pseudomonadati</taxon>
        <taxon>Pseudomonadota</taxon>
        <taxon>Gammaproteobacteria</taxon>
        <taxon>Lysobacterales</taxon>
        <taxon>Lysobacteraceae</taxon>
        <taxon>Stenotrophomonas</taxon>
        <taxon>Stenotrophomonas maltophilia group</taxon>
    </lineage>
</organism>
<dbReference type="InterPro" id="IPR027417">
    <property type="entry name" value="P-loop_NTPase"/>
</dbReference>
<name>A0ABQ6QCS2_9GAMM</name>
<feature type="domain" description="UvrD-like helicase ATP-binding" evidence="10">
    <location>
        <begin position="8"/>
        <end position="281"/>
    </location>
</feature>
<evidence type="ECO:0000256" key="4">
    <source>
        <dbReference type="ARBA" id="ARBA00022840"/>
    </source>
</evidence>
<comment type="caution">
    <text evidence="11">The sequence shown here is derived from an EMBL/GenBank/DDBJ whole genome shotgun (WGS) entry which is preliminary data.</text>
</comment>
<keyword evidence="5" id="KW-0413">Isomerase</keyword>
<sequence>MKALKDVVPTPEQLALFSRVRPGVELIRGAAGSGKTTTALLKLKAAVGFYVNRVKRSPAKRQVKVLVLTFNRTLRGYIAELARSQFVEGNEISLEISTFSSWAKAMVGAGDVLGAAQSQGILQAFAAGGTIDPEFAAEEAMYVLGRFMPDQVDEYLSTKRVGRGLVPRMERTQRSVLLKSVVEPYVQHKKNHGLLDWNDLAVLAAEQSEEIYDVVVIDEAQDFSANEMRAVVAKLRGDHTICIVLDAAQRIYARSGFGWSEVGLHVKSENSFRLDVNYRNTKQIAAFATGILDGIDPGDDGALPDFTKAKVDGDLPVILKGTFGRQMDWVMQFISEKVDLSEESVAFLHPAGGGWFRHIRETLDNAGIGYAEISRKADWPDGAESIALSTMHSAKGLEFDYVIMLGISSENMPLDDESTDDEAHHRARRLLAMAVGRARRQVVIGYKPEQASEISAFFKDELCRVINL</sequence>
<evidence type="ECO:0000256" key="7">
    <source>
        <dbReference type="ARBA" id="ARBA00034808"/>
    </source>
</evidence>
<dbReference type="InterPro" id="IPR014017">
    <property type="entry name" value="DNA_helicase_UvrD-like_C"/>
</dbReference>
<dbReference type="InterPro" id="IPR014016">
    <property type="entry name" value="UvrD-like_ATP-bd"/>
</dbReference>
<keyword evidence="12" id="KW-1185">Reference proteome</keyword>
<dbReference type="PROSITE" id="PS51198">
    <property type="entry name" value="UVRD_HELICASE_ATP_BIND"/>
    <property type="match status" value="1"/>
</dbReference>
<protein>
    <recommendedName>
        <fullName evidence="7">DNA 3'-5' helicase</fullName>
        <ecNumber evidence="7">5.6.2.4</ecNumber>
    </recommendedName>
</protein>
<dbReference type="EC" id="5.6.2.4" evidence="7"/>
<evidence type="ECO:0000259" key="10">
    <source>
        <dbReference type="PROSITE" id="PS51198"/>
    </source>
</evidence>
<dbReference type="Pfam" id="PF13361">
    <property type="entry name" value="UvrD_C"/>
    <property type="match status" value="1"/>
</dbReference>
<keyword evidence="11" id="KW-0540">Nuclease</keyword>
<evidence type="ECO:0000256" key="9">
    <source>
        <dbReference type="PROSITE-ProRule" id="PRU00560"/>
    </source>
</evidence>
<evidence type="ECO:0000256" key="5">
    <source>
        <dbReference type="ARBA" id="ARBA00023235"/>
    </source>
</evidence>
<dbReference type="Pfam" id="PF00580">
    <property type="entry name" value="UvrD-helicase"/>
    <property type="match status" value="1"/>
</dbReference>
<gene>
    <name evidence="11" type="ORF">STENOSP10_22140</name>
</gene>
<dbReference type="PANTHER" id="PTHR11070">
    <property type="entry name" value="UVRD / RECB / PCRA DNA HELICASE FAMILY MEMBER"/>
    <property type="match status" value="1"/>
</dbReference>
<dbReference type="InterPro" id="IPR000212">
    <property type="entry name" value="DNA_helicase_UvrD/REP"/>
</dbReference>
<dbReference type="PANTHER" id="PTHR11070:SF45">
    <property type="entry name" value="DNA 3'-5' HELICASE"/>
    <property type="match status" value="1"/>
</dbReference>
<comment type="catalytic activity">
    <reaction evidence="8">
        <text>ATP + H2O = ADP + phosphate + H(+)</text>
        <dbReference type="Rhea" id="RHEA:13065"/>
        <dbReference type="ChEBI" id="CHEBI:15377"/>
        <dbReference type="ChEBI" id="CHEBI:15378"/>
        <dbReference type="ChEBI" id="CHEBI:30616"/>
        <dbReference type="ChEBI" id="CHEBI:43474"/>
        <dbReference type="ChEBI" id="CHEBI:456216"/>
        <dbReference type="EC" id="5.6.2.4"/>
    </reaction>
</comment>
<evidence type="ECO:0000256" key="8">
    <source>
        <dbReference type="ARBA" id="ARBA00048988"/>
    </source>
</evidence>
<reference evidence="12" key="1">
    <citation type="submission" date="2023-07" db="EMBL/GenBank/DDBJ databases">
        <title>Genome sequence of Stenotrophomonas sp. Alg010 isolated from Sargassum waste.</title>
        <authorList>
            <person name="Mohapatra"/>
            <person name="B.R."/>
        </authorList>
    </citation>
    <scope>NUCLEOTIDE SEQUENCE [LARGE SCALE GENOMIC DNA]</scope>
    <source>
        <strain evidence="12">Alg010</strain>
    </source>
</reference>
<comment type="catalytic activity">
    <reaction evidence="6">
        <text>Couples ATP hydrolysis with the unwinding of duplex DNA by translocating in the 3'-5' direction.</text>
        <dbReference type="EC" id="5.6.2.4"/>
    </reaction>
</comment>
<dbReference type="EMBL" id="BTRJ01000020">
    <property type="protein sequence ID" value="GMR27994.1"/>
    <property type="molecule type" value="Genomic_DNA"/>
</dbReference>